<dbReference type="EMBL" id="LS483452">
    <property type="protein sequence ID" value="SQH75288.1"/>
    <property type="molecule type" value="Genomic_DNA"/>
</dbReference>
<dbReference type="Proteomes" id="UP000250123">
    <property type="component" value="Chromosome SHEWBE"/>
</dbReference>
<organism evidence="1 2">
    <name type="scientific">Shewanella benthica</name>
    <dbReference type="NCBI Taxonomy" id="43661"/>
    <lineage>
        <taxon>Bacteria</taxon>
        <taxon>Pseudomonadati</taxon>
        <taxon>Pseudomonadota</taxon>
        <taxon>Gammaproteobacteria</taxon>
        <taxon>Alteromonadales</taxon>
        <taxon>Shewanellaceae</taxon>
        <taxon>Shewanella</taxon>
    </lineage>
</organism>
<name>A0A330M065_9GAMM</name>
<evidence type="ECO:0000313" key="2">
    <source>
        <dbReference type="Proteomes" id="UP000250123"/>
    </source>
</evidence>
<dbReference type="KEGG" id="sbk:SHEWBE_1322"/>
<protein>
    <submittedName>
        <fullName evidence="1">Uncharacterized protein</fullName>
    </submittedName>
</protein>
<proteinExistence type="predicted"/>
<sequence>MRQRGEVSLRETIRARDRDIELAVKHGRCLLPQSPQGRACGVS</sequence>
<gene>
    <name evidence="1" type="ORF">SHEWBE_1322</name>
</gene>
<accession>A0A330M065</accession>
<evidence type="ECO:0000313" key="1">
    <source>
        <dbReference type="EMBL" id="SQH75288.1"/>
    </source>
</evidence>
<dbReference type="AlphaFoldDB" id="A0A330M065"/>
<reference evidence="2" key="1">
    <citation type="submission" date="2018-06" db="EMBL/GenBank/DDBJ databases">
        <authorList>
            <person name="Cea G.-C."/>
            <person name="William W."/>
        </authorList>
    </citation>
    <scope>NUCLEOTIDE SEQUENCE [LARGE SCALE GENOMIC DNA]</scope>
    <source>
        <strain evidence="2">DB21MT-2</strain>
    </source>
</reference>